<organism evidence="1">
    <name type="scientific">uncultured marine thaumarchaeote KM3_55_G04</name>
    <dbReference type="NCBI Taxonomy" id="1456199"/>
    <lineage>
        <taxon>Archaea</taxon>
        <taxon>Nitrososphaerota</taxon>
        <taxon>environmental samples</taxon>
    </lineage>
</organism>
<proteinExistence type="predicted"/>
<name>A0A075HB76_9ARCH</name>
<reference evidence="1" key="1">
    <citation type="journal article" date="2014" name="Genome Biol. Evol.">
        <title>Pangenome evidence for extensive interdomain horizontal transfer affecting lineage core and shell genes in uncultured planktonic thaumarchaeota and euryarchaeota.</title>
        <authorList>
            <person name="Deschamps P."/>
            <person name="Zivanovic Y."/>
            <person name="Moreira D."/>
            <person name="Rodriguez-Valera F."/>
            <person name="Lopez-Garcia P."/>
        </authorList>
    </citation>
    <scope>NUCLEOTIDE SEQUENCE</scope>
</reference>
<accession>A0A075HB76</accession>
<dbReference type="EMBL" id="KF900945">
    <property type="protein sequence ID" value="AIF12425.1"/>
    <property type="molecule type" value="Genomic_DNA"/>
</dbReference>
<protein>
    <submittedName>
        <fullName evidence="1">Uncharacterized protein</fullName>
    </submittedName>
</protein>
<dbReference type="AlphaFoldDB" id="A0A075HB76"/>
<evidence type="ECO:0000313" key="1">
    <source>
        <dbReference type="EMBL" id="AIF12425.1"/>
    </source>
</evidence>
<sequence>MYQILLFSRFGLSAGAQPKNVANDSPRYSDIRVRSAVNTIFGLAITLTINLNYLF</sequence>